<comment type="caution">
    <text evidence="3">The sequence shown here is derived from an EMBL/GenBank/DDBJ whole genome shotgun (WGS) entry which is preliminary data.</text>
</comment>
<feature type="repeat" description="NHL" evidence="2">
    <location>
        <begin position="3"/>
        <end position="40"/>
    </location>
</feature>
<dbReference type="PROSITE" id="PS51125">
    <property type="entry name" value="NHL"/>
    <property type="match status" value="2"/>
</dbReference>
<dbReference type="EMBL" id="JAJADQ010000004">
    <property type="protein sequence ID" value="MCB2377725.1"/>
    <property type="molecule type" value="Genomic_DNA"/>
</dbReference>
<keyword evidence="4" id="KW-1185">Reference proteome</keyword>
<dbReference type="InterPro" id="IPR001258">
    <property type="entry name" value="NHL_repeat"/>
</dbReference>
<dbReference type="Proteomes" id="UP001165297">
    <property type="component" value="Unassembled WGS sequence"/>
</dbReference>
<dbReference type="InterPro" id="IPR011042">
    <property type="entry name" value="6-blade_b-propeller_TolB-like"/>
</dbReference>
<reference evidence="3" key="1">
    <citation type="submission" date="2021-10" db="EMBL/GenBank/DDBJ databases">
        <authorList>
            <person name="Dean J.D."/>
            <person name="Kim M.K."/>
            <person name="Newey C.N."/>
            <person name="Stoker T.S."/>
            <person name="Thompson D.W."/>
            <person name="Grose J.H."/>
        </authorList>
    </citation>
    <scope>NUCLEOTIDE SEQUENCE</scope>
    <source>
        <strain evidence="3">BT635</strain>
    </source>
</reference>
<dbReference type="PANTHER" id="PTHR13833:SF71">
    <property type="entry name" value="NHL DOMAIN-CONTAINING PROTEIN"/>
    <property type="match status" value="1"/>
</dbReference>
<name>A0ABS8ABF6_9BACT</name>
<protein>
    <recommendedName>
        <fullName evidence="5">SMP-30/Gluconolactonase/LRE-like region domain-containing protein</fullName>
    </recommendedName>
</protein>
<evidence type="ECO:0000256" key="1">
    <source>
        <dbReference type="ARBA" id="ARBA00022737"/>
    </source>
</evidence>
<proteinExistence type="predicted"/>
<gene>
    <name evidence="3" type="ORF">LGH70_09045</name>
</gene>
<dbReference type="RefSeq" id="WP_226184909.1">
    <property type="nucleotide sequence ID" value="NZ_JAJADQ010000004.1"/>
</dbReference>
<keyword evidence="1" id="KW-0677">Repeat</keyword>
<evidence type="ECO:0000313" key="4">
    <source>
        <dbReference type="Proteomes" id="UP001165297"/>
    </source>
</evidence>
<dbReference type="SUPFAM" id="SSF101898">
    <property type="entry name" value="NHL repeat"/>
    <property type="match status" value="1"/>
</dbReference>
<dbReference type="CDD" id="cd14953">
    <property type="entry name" value="NHL_like_1"/>
    <property type="match status" value="1"/>
</dbReference>
<evidence type="ECO:0000313" key="3">
    <source>
        <dbReference type="EMBL" id="MCB2377725.1"/>
    </source>
</evidence>
<evidence type="ECO:0008006" key="5">
    <source>
        <dbReference type="Google" id="ProtNLM"/>
    </source>
</evidence>
<accession>A0ABS8ABF6</accession>
<sequence>MDGQTSSARFNRPMGIAVAPDGTVYVADCNNHTIRQISPEGVVTTLAGMAGQPGRQDGLRELARFHHPVGLALDAAGNLYVADTQNHTIRKVTPAGLVITMAGRPGEKGTTDGEASKARFNFPQGITAAPDGTVYIADTESHTIRQLTTTGVIRTVAGMPGRKGAADGTGANARFFHPSGLATNASGTLYIVDNGNHTIRKIESDGMVRTIAGAAGKSGSADGQGTAARFDWPNGIAVNARGWLYVADNVNSTIRLLLPNGQVTTLTGRAKSWGSQDGAGSEARFEFPFGVALHPHAQTLYVTDTKNQLLRCVQ</sequence>
<organism evidence="3 4">
    <name type="scientific">Hymenobacter nitidus</name>
    <dbReference type="NCBI Taxonomy" id="2880929"/>
    <lineage>
        <taxon>Bacteria</taxon>
        <taxon>Pseudomonadati</taxon>
        <taxon>Bacteroidota</taxon>
        <taxon>Cytophagia</taxon>
        <taxon>Cytophagales</taxon>
        <taxon>Hymenobacteraceae</taxon>
        <taxon>Hymenobacter</taxon>
    </lineage>
</organism>
<dbReference type="PANTHER" id="PTHR13833">
    <property type="match status" value="1"/>
</dbReference>
<feature type="repeat" description="NHL" evidence="2">
    <location>
        <begin position="120"/>
        <end position="150"/>
    </location>
</feature>
<dbReference type="Pfam" id="PF01436">
    <property type="entry name" value="NHL"/>
    <property type="match status" value="4"/>
</dbReference>
<evidence type="ECO:0000256" key="2">
    <source>
        <dbReference type="PROSITE-ProRule" id="PRU00504"/>
    </source>
</evidence>
<dbReference type="Gene3D" id="2.120.10.30">
    <property type="entry name" value="TolB, C-terminal domain"/>
    <property type="match status" value="3"/>
</dbReference>